<evidence type="ECO:0000256" key="2">
    <source>
        <dbReference type="SAM" id="MobiDB-lite"/>
    </source>
</evidence>
<sequence>MYQWKQDTKSSNAEYQQEIQRWREEDKRWQQEGARFKLSYVTAPEEKVKDTNLSDRSISSRASLAMVITNTGRTQGTVIEIRQEKSTAHETMCITSTNSNGVLDLKSKPLALPNTNGHIYQYNSGNQKQDSSSKQKQDSSFGETQITLQPGESQLIFLAGSSFQTSDPMPDSHHVKYTLYTTDGREDTVQPSTESEIFTSHYKNLPGFTLVRDQCNWLAQQEERKN</sequence>
<gene>
    <name evidence="3" type="ORF">GSD1FS_0758</name>
</gene>
<dbReference type="EMBL" id="WNLP01000002">
    <property type="protein sequence ID" value="MUH59436.1"/>
    <property type="molecule type" value="Genomic_DNA"/>
</dbReference>
<dbReference type="AlphaFoldDB" id="A0A7K1J457"/>
<organism evidence="3 4">
    <name type="scientific">Bifidobacterium canis</name>
    <dbReference type="NCBI Taxonomy" id="2610880"/>
    <lineage>
        <taxon>Bacteria</taxon>
        <taxon>Bacillati</taxon>
        <taxon>Actinomycetota</taxon>
        <taxon>Actinomycetes</taxon>
        <taxon>Bifidobacteriales</taxon>
        <taxon>Bifidobacteriaceae</taxon>
        <taxon>Bifidobacterium</taxon>
    </lineage>
</organism>
<dbReference type="Proteomes" id="UP000487882">
    <property type="component" value="Unassembled WGS sequence"/>
</dbReference>
<reference evidence="3 4" key="1">
    <citation type="submission" date="2019-09" db="EMBL/GenBank/DDBJ databases">
        <title>Bifidobacterium canis sp. nov., isolated from the digestive tract of German Shepherd dog puppy.</title>
        <authorList>
            <person name="Bunesova V."/>
        </authorList>
    </citation>
    <scope>NUCLEOTIDE SEQUENCE [LARGE SCALE GENOMIC DNA]</scope>
    <source>
        <strain evidence="3 4">GSD1FS</strain>
    </source>
</reference>
<name>A0A7K1J457_9BIFI</name>
<feature type="compositionally biased region" description="Polar residues" evidence="2">
    <location>
        <begin position="116"/>
        <end position="126"/>
    </location>
</feature>
<feature type="region of interest" description="Disordered" evidence="2">
    <location>
        <begin position="116"/>
        <end position="143"/>
    </location>
</feature>
<evidence type="ECO:0000313" key="3">
    <source>
        <dbReference type="EMBL" id="MUH59436.1"/>
    </source>
</evidence>
<proteinExistence type="predicted"/>
<comment type="caution">
    <text evidence="3">The sequence shown here is derived from an EMBL/GenBank/DDBJ whole genome shotgun (WGS) entry which is preliminary data.</text>
</comment>
<keyword evidence="4" id="KW-1185">Reference proteome</keyword>
<evidence type="ECO:0000313" key="4">
    <source>
        <dbReference type="Proteomes" id="UP000487882"/>
    </source>
</evidence>
<dbReference type="RefSeq" id="WP_155588401.1">
    <property type="nucleotide sequence ID" value="NZ_WNLP01000002.1"/>
</dbReference>
<evidence type="ECO:0000256" key="1">
    <source>
        <dbReference type="SAM" id="Coils"/>
    </source>
</evidence>
<accession>A0A7K1J457</accession>
<feature type="coiled-coil region" evidence="1">
    <location>
        <begin position="5"/>
        <end position="32"/>
    </location>
</feature>
<protein>
    <submittedName>
        <fullName evidence="3">Uncharacterized protein</fullName>
    </submittedName>
</protein>
<keyword evidence="1" id="KW-0175">Coiled coil</keyword>